<evidence type="ECO:0000313" key="7">
    <source>
        <dbReference type="EMBL" id="TWI14764.1"/>
    </source>
</evidence>
<keyword evidence="5" id="KW-0732">Signal</keyword>
<dbReference type="AlphaFoldDB" id="V6S1E3"/>
<keyword evidence="8" id="KW-1185">Reference proteome</keyword>
<dbReference type="PRINTS" id="PR01021">
    <property type="entry name" value="OMPADOMAIN"/>
</dbReference>
<dbReference type="InterPro" id="IPR006664">
    <property type="entry name" value="OMP_bac"/>
</dbReference>
<feature type="domain" description="OmpA-like" evidence="6">
    <location>
        <begin position="406"/>
        <end position="523"/>
    </location>
</feature>
<dbReference type="SUPFAM" id="SSF82171">
    <property type="entry name" value="DPP6 N-terminal domain-like"/>
    <property type="match status" value="1"/>
</dbReference>
<evidence type="ECO:0000313" key="8">
    <source>
        <dbReference type="Proteomes" id="UP000319848"/>
    </source>
</evidence>
<proteinExistence type="predicted"/>
<evidence type="ECO:0000256" key="5">
    <source>
        <dbReference type="SAM" id="SignalP"/>
    </source>
</evidence>
<dbReference type="InterPro" id="IPR036737">
    <property type="entry name" value="OmpA-like_sf"/>
</dbReference>
<dbReference type="RefSeq" id="WP_023570646.1">
    <property type="nucleotide sequence ID" value="NZ_AVBI01000014.1"/>
</dbReference>
<organism evidence="7 8">
    <name type="scientific">Flavobacterium cauense R2A-7</name>
    <dbReference type="NCBI Taxonomy" id="1341154"/>
    <lineage>
        <taxon>Bacteria</taxon>
        <taxon>Pseudomonadati</taxon>
        <taxon>Bacteroidota</taxon>
        <taxon>Flavobacteriia</taxon>
        <taxon>Flavobacteriales</taxon>
        <taxon>Flavobacteriaceae</taxon>
        <taxon>Flavobacterium</taxon>
    </lineage>
</organism>
<comment type="caution">
    <text evidence="7">The sequence shown here is derived from an EMBL/GenBank/DDBJ whole genome shotgun (WGS) entry which is preliminary data.</text>
</comment>
<name>V6S1E3_9FLAO</name>
<dbReference type="Proteomes" id="UP000319848">
    <property type="component" value="Unassembled WGS sequence"/>
</dbReference>
<reference evidence="7 8" key="1">
    <citation type="journal article" date="2015" name="Stand. Genomic Sci.">
        <title>Genomic Encyclopedia of Bacterial and Archaeal Type Strains, Phase III: the genomes of soil and plant-associated and newly described type strains.</title>
        <authorList>
            <person name="Whitman W.B."/>
            <person name="Woyke T."/>
            <person name="Klenk H.P."/>
            <person name="Zhou Y."/>
            <person name="Lilburn T.G."/>
            <person name="Beck B.J."/>
            <person name="De Vos P."/>
            <person name="Vandamme P."/>
            <person name="Eisen J.A."/>
            <person name="Garrity G."/>
            <person name="Hugenholtz P."/>
            <person name="Kyrpides N.C."/>
        </authorList>
    </citation>
    <scope>NUCLEOTIDE SEQUENCE [LARGE SCALE GENOMIC DNA]</scope>
    <source>
        <strain evidence="7 8">CGMCC 1.7270</strain>
    </source>
</reference>
<evidence type="ECO:0000256" key="1">
    <source>
        <dbReference type="ARBA" id="ARBA00004442"/>
    </source>
</evidence>
<keyword evidence="3" id="KW-0998">Cell outer membrane</keyword>
<protein>
    <submittedName>
        <fullName evidence="7">WD40 repeat protein</fullName>
    </submittedName>
</protein>
<dbReference type="InterPro" id="IPR011659">
    <property type="entry name" value="WD40"/>
</dbReference>
<sequence>MRTKVLLLVTLISFSFTAFSQGGQNKKHTSKVLTASKMETTGLNFITNDAGINTELSEVGTTFFMDKYLVLSNKKRGFARVTVDTNTNTPNNNLFCVNVDKYGNLSYPIVFSKLLDGETNEGGVAFSPDQKTIYITRAKANNAKQYTIFKATLDLEIKGYWKDLQELSINNENYSIETPSVSVDGKKMYFSSDMPGGFGGYDIYVADVLADGTIENPINLGPTVNSAKNEKYPYTSGRYIYFSSEGHENYGGYDIFRASLTENGITNRSNMGNTLNTINDEVAFILSGKDKGYISSNKNSDKEDFNVYKFELTHIAQNLSATVVEIKSKTALPNAKVIIKNEFGDVIKNTTSDENGRIALAVEPLTQYAITTEKDGYDVNLSNFKAWSNANSNYSEVIAMNQTKAEIIDNAIVIENIYFDFNKASVKKESELSLNKIVEVLNTKPEMKITINAHTDAKGSDTYNMNLSNKRAKAAYTYLISKGIPAERLEYKGFGESQLKFNCGAKCTEEQDSKNRRIEFIIQ</sequence>
<evidence type="ECO:0000259" key="6">
    <source>
        <dbReference type="PROSITE" id="PS51123"/>
    </source>
</evidence>
<evidence type="ECO:0000256" key="4">
    <source>
        <dbReference type="PROSITE-ProRule" id="PRU00473"/>
    </source>
</evidence>
<dbReference type="SUPFAM" id="SSF49478">
    <property type="entry name" value="Cna protein B-type domain"/>
    <property type="match status" value="1"/>
</dbReference>
<dbReference type="PANTHER" id="PTHR30329:SF21">
    <property type="entry name" value="LIPOPROTEIN YIAD-RELATED"/>
    <property type="match status" value="1"/>
</dbReference>
<dbReference type="OrthoDB" id="1403615at2"/>
<keyword evidence="2 4" id="KW-0472">Membrane</keyword>
<dbReference type="STRING" id="1341154.FCR2A7T_15070"/>
<comment type="subcellular location">
    <subcellularLocation>
        <location evidence="1">Cell outer membrane</location>
    </subcellularLocation>
</comment>
<dbReference type="Gene3D" id="3.30.1330.60">
    <property type="entry name" value="OmpA-like domain"/>
    <property type="match status" value="1"/>
</dbReference>
<dbReference type="CDD" id="cd07185">
    <property type="entry name" value="OmpA_C-like"/>
    <property type="match status" value="1"/>
</dbReference>
<dbReference type="PANTHER" id="PTHR30329">
    <property type="entry name" value="STATOR ELEMENT OF FLAGELLAR MOTOR COMPLEX"/>
    <property type="match status" value="1"/>
</dbReference>
<dbReference type="SUPFAM" id="SSF103088">
    <property type="entry name" value="OmpA-like"/>
    <property type="match status" value="1"/>
</dbReference>
<dbReference type="InterPro" id="IPR006665">
    <property type="entry name" value="OmpA-like"/>
</dbReference>
<dbReference type="PROSITE" id="PS51123">
    <property type="entry name" value="OMPA_2"/>
    <property type="match status" value="1"/>
</dbReference>
<evidence type="ECO:0000256" key="3">
    <source>
        <dbReference type="ARBA" id="ARBA00023237"/>
    </source>
</evidence>
<dbReference type="EMBL" id="VLKQ01000002">
    <property type="protein sequence ID" value="TWI14764.1"/>
    <property type="molecule type" value="Genomic_DNA"/>
</dbReference>
<dbReference type="Pfam" id="PF00691">
    <property type="entry name" value="OmpA"/>
    <property type="match status" value="1"/>
</dbReference>
<dbReference type="GO" id="GO:0009279">
    <property type="term" value="C:cell outer membrane"/>
    <property type="evidence" value="ECO:0007669"/>
    <property type="project" value="UniProtKB-SubCell"/>
</dbReference>
<dbReference type="Pfam" id="PF07676">
    <property type="entry name" value="PD40"/>
    <property type="match status" value="2"/>
</dbReference>
<dbReference type="Gene3D" id="2.120.10.30">
    <property type="entry name" value="TolB, C-terminal domain"/>
    <property type="match status" value="1"/>
</dbReference>
<feature type="signal peptide" evidence="5">
    <location>
        <begin position="1"/>
        <end position="20"/>
    </location>
</feature>
<dbReference type="InterPro" id="IPR050330">
    <property type="entry name" value="Bact_OuterMem_StrucFunc"/>
</dbReference>
<feature type="chain" id="PRO_5030178713" evidence="5">
    <location>
        <begin position="21"/>
        <end position="523"/>
    </location>
</feature>
<evidence type="ECO:0000256" key="2">
    <source>
        <dbReference type="ARBA" id="ARBA00023136"/>
    </source>
</evidence>
<dbReference type="InterPro" id="IPR011042">
    <property type="entry name" value="6-blade_b-propeller_TolB-like"/>
</dbReference>
<gene>
    <name evidence="7" type="ORF">IP98_00741</name>
</gene>
<accession>V6S1E3</accession>